<evidence type="ECO:0000259" key="4">
    <source>
        <dbReference type="Pfam" id="PF00149"/>
    </source>
</evidence>
<sequence length="1033" mass="113910">MKWQAILATLAIPSQGSTTSSLPGASSYVAPAGFPTSAFSSYYYLPAEPTQEPQPVIQDPVLNTTFPYNLTNPDTIPTENNDPVVFPTPSRKLSDSQQRELIKVVVANVTSIIHGNATHGSCNKCKAALAAAKPAALYAPTLVPDTMISLCKQFSFKSNATCEEDYAASVFGAVWTQVLAYADVEGLDGNYICRSLSKSFCGQPATSPLDTTGLFPKPKPANPRVPKASGKRVKVLHLSDFHLDPRYSVSSEGNCSSGLCCRNNNFNSASRDQVLLPAPAYGTFKCDTPYDLGLAALQAIGPLSGTGNGRDEDSLAWSLYTGDLVSHDPVQEMSREYVEYTETSIYGMFKTYLTGPVFAALGNHDTSPENINAPYNLPGPLGEQQSWNYEHVAGLWKHEGWIDEGTAAEARTHYGGYSVKTHYGLRIIAFNTDFWYANNYFNFINSTNPDNSGVFSWIIDELQKAEDAGERVWIVGHVLSGWDGSNPLPDPTNLFYQIVDRYSPHVIANIFFGHTHEDQFMIYYANNGTLQNADTALTTGWIMPSITPLTNLNSGFRMYEVDTGDFNIYEAYTFFSNVSDYPLLKAAGPTFQFEYSTRDTYGPAAGWEKDDPLNATFWHRVTEAMERDIDLVSLHNTYQGKMSVKSPNCTNVECQEAKICYMRSGSVALGSQCPQGVPSVPRIRQPGLVPALGGSPAEILLMPVAGYRTRLLRAGNTAEEPAKILPMNRGLRPLNLAVEAVEDGVQDVEEWRASGILLTTANVETHAEILLMNRGLRPPGLLDVVSLIQRYIQTSQDETQLTSHIRYNYAYQLAYFSDIWLVWHQFSCFKLLLLGLGMGHKPMDRIGRFYAGPSSILLLGARKILKQAEIPHQQSLTCLQRDRLRHISATLGVGMPPMDRIRHLYAGPSSIRPHQAQGARFKSRNSASAAVAWYVAASIGFLKLLLLGLGMGLMPVDRIWHLMPVTQRSGLTRAKVVSHGQKLAIVNAGPKAGPCQRFLEAGGRIQKQKFRISRRWPGTKARMTPDARRQATF</sequence>
<organism evidence="5 6">
    <name type="scientific">Aspergillus turcosus</name>
    <dbReference type="NCBI Taxonomy" id="1245748"/>
    <lineage>
        <taxon>Eukaryota</taxon>
        <taxon>Fungi</taxon>
        <taxon>Dikarya</taxon>
        <taxon>Ascomycota</taxon>
        <taxon>Pezizomycotina</taxon>
        <taxon>Eurotiomycetes</taxon>
        <taxon>Eurotiomycetidae</taxon>
        <taxon>Eurotiales</taxon>
        <taxon>Aspergillaceae</taxon>
        <taxon>Aspergillus</taxon>
        <taxon>Aspergillus subgen. Fumigati</taxon>
    </lineage>
</organism>
<dbReference type="CDD" id="cd00842">
    <property type="entry name" value="MPP_ASMase"/>
    <property type="match status" value="1"/>
</dbReference>
<evidence type="ECO:0000313" key="5">
    <source>
        <dbReference type="EMBL" id="RLL97388.1"/>
    </source>
</evidence>
<dbReference type="GO" id="GO:0008081">
    <property type="term" value="F:phosphoric diester hydrolase activity"/>
    <property type="evidence" value="ECO:0007669"/>
    <property type="project" value="TreeGrafter"/>
</dbReference>
<dbReference type="InterPro" id="IPR029052">
    <property type="entry name" value="Metallo-depent_PP-like"/>
</dbReference>
<dbReference type="Pfam" id="PF00149">
    <property type="entry name" value="Metallophos"/>
    <property type="match status" value="1"/>
</dbReference>
<feature type="domain" description="Calcineurin-like phosphoesterase" evidence="4">
    <location>
        <begin position="234"/>
        <end position="517"/>
    </location>
</feature>
<name>A0A421D5I9_9EURO</name>
<dbReference type="PANTHER" id="PTHR10340:SF27">
    <property type="entry name" value="ACL091CP"/>
    <property type="match status" value="1"/>
</dbReference>
<feature type="transmembrane region" description="Helical" evidence="3">
    <location>
        <begin position="931"/>
        <end position="953"/>
    </location>
</feature>
<dbReference type="Gene3D" id="3.60.21.10">
    <property type="match status" value="1"/>
</dbReference>
<evidence type="ECO:0000256" key="3">
    <source>
        <dbReference type="SAM" id="Phobius"/>
    </source>
</evidence>
<dbReference type="SUPFAM" id="SSF56300">
    <property type="entry name" value="Metallo-dependent phosphatases"/>
    <property type="match status" value="1"/>
</dbReference>
<keyword evidence="3" id="KW-1133">Transmembrane helix</keyword>
<keyword evidence="2" id="KW-0325">Glycoprotein</keyword>
<proteinExistence type="predicted"/>
<dbReference type="Proteomes" id="UP000215289">
    <property type="component" value="Unassembled WGS sequence"/>
</dbReference>
<evidence type="ECO:0000256" key="1">
    <source>
        <dbReference type="ARBA" id="ARBA00022801"/>
    </source>
</evidence>
<evidence type="ECO:0000313" key="6">
    <source>
        <dbReference type="Proteomes" id="UP000215289"/>
    </source>
</evidence>
<keyword evidence="1" id="KW-0378">Hydrolase</keyword>
<keyword evidence="3" id="KW-0812">Transmembrane</keyword>
<dbReference type="STRING" id="1245748.A0A421D5I9"/>
<gene>
    <name evidence="5" type="ORF">CFD26_104344</name>
</gene>
<dbReference type="PANTHER" id="PTHR10340">
    <property type="entry name" value="SPHINGOMYELIN PHOSPHODIESTERASE"/>
    <property type="match status" value="1"/>
</dbReference>
<keyword evidence="3" id="KW-0472">Membrane</keyword>
<protein>
    <recommendedName>
        <fullName evidence="4">Calcineurin-like phosphoesterase domain-containing protein</fullName>
    </recommendedName>
</protein>
<dbReference type="EMBL" id="NIDN02000079">
    <property type="protein sequence ID" value="RLL97388.1"/>
    <property type="molecule type" value="Genomic_DNA"/>
</dbReference>
<comment type="caution">
    <text evidence="5">The sequence shown here is derived from an EMBL/GenBank/DDBJ whole genome shotgun (WGS) entry which is preliminary data.</text>
</comment>
<reference evidence="5 6" key="1">
    <citation type="submission" date="2018-08" db="EMBL/GenBank/DDBJ databases">
        <title>Draft genome sequences of two Aspergillus turcosus clinical strains isolated from bronchoalveolar lavage fluid: one azole-susceptible and the other azole-resistant.</title>
        <authorList>
            <person name="Parent-Michaud M."/>
            <person name="Dufresne P.J."/>
            <person name="Fournier E."/>
            <person name="Martineau C."/>
            <person name="Moreira S."/>
            <person name="Perkins V."/>
            <person name="De Repentigny L."/>
            <person name="Dufresne S.F."/>
        </authorList>
    </citation>
    <scope>NUCLEOTIDE SEQUENCE [LARGE SCALE GENOMIC DNA]</scope>
    <source>
        <strain evidence="5">HMR AF 1038</strain>
    </source>
</reference>
<keyword evidence="6" id="KW-1185">Reference proteome</keyword>
<dbReference type="OrthoDB" id="282973at2759"/>
<evidence type="ECO:0000256" key="2">
    <source>
        <dbReference type="ARBA" id="ARBA00023180"/>
    </source>
</evidence>
<dbReference type="InterPro" id="IPR004843">
    <property type="entry name" value="Calcineurin-like_PHP"/>
</dbReference>
<dbReference type="AlphaFoldDB" id="A0A421D5I9"/>
<accession>A0A421D5I9</accession>
<dbReference type="InterPro" id="IPR041805">
    <property type="entry name" value="ASMase/PPN1_MPP"/>
</dbReference>